<feature type="compositionally biased region" description="Acidic residues" evidence="1">
    <location>
        <begin position="39"/>
        <end position="57"/>
    </location>
</feature>
<sequence length="74" mass="8490">MGSCKHTLARYEPLPDWPIKKSDPSALDNFYDSTKSKEETEEETEEDNEEENEEAEVEVTPASSEENGTDYQQM</sequence>
<dbReference type="Proteomes" id="UP000789739">
    <property type="component" value="Unassembled WGS sequence"/>
</dbReference>
<dbReference type="AlphaFoldDB" id="A0A9N8Z1S1"/>
<organism evidence="2 3">
    <name type="scientific">Paraglomus brasilianum</name>
    <dbReference type="NCBI Taxonomy" id="144538"/>
    <lineage>
        <taxon>Eukaryota</taxon>
        <taxon>Fungi</taxon>
        <taxon>Fungi incertae sedis</taxon>
        <taxon>Mucoromycota</taxon>
        <taxon>Glomeromycotina</taxon>
        <taxon>Glomeromycetes</taxon>
        <taxon>Paraglomerales</taxon>
        <taxon>Paraglomeraceae</taxon>
        <taxon>Paraglomus</taxon>
    </lineage>
</organism>
<accession>A0A9N8Z1S1</accession>
<gene>
    <name evidence="2" type="ORF">PBRASI_LOCUS813</name>
</gene>
<feature type="region of interest" description="Disordered" evidence="1">
    <location>
        <begin position="1"/>
        <end position="74"/>
    </location>
</feature>
<feature type="compositionally biased region" description="Polar residues" evidence="1">
    <location>
        <begin position="61"/>
        <end position="74"/>
    </location>
</feature>
<protein>
    <submittedName>
        <fullName evidence="2">5954_t:CDS:1</fullName>
    </submittedName>
</protein>
<dbReference type="EMBL" id="CAJVPI010000045">
    <property type="protein sequence ID" value="CAG8465586.1"/>
    <property type="molecule type" value="Genomic_DNA"/>
</dbReference>
<comment type="caution">
    <text evidence="2">The sequence shown here is derived from an EMBL/GenBank/DDBJ whole genome shotgun (WGS) entry which is preliminary data.</text>
</comment>
<evidence type="ECO:0000256" key="1">
    <source>
        <dbReference type="SAM" id="MobiDB-lite"/>
    </source>
</evidence>
<reference evidence="2" key="1">
    <citation type="submission" date="2021-06" db="EMBL/GenBank/DDBJ databases">
        <authorList>
            <person name="Kallberg Y."/>
            <person name="Tangrot J."/>
            <person name="Rosling A."/>
        </authorList>
    </citation>
    <scope>NUCLEOTIDE SEQUENCE</scope>
    <source>
        <strain evidence="2">BR232B</strain>
    </source>
</reference>
<proteinExistence type="predicted"/>
<name>A0A9N8Z1S1_9GLOM</name>
<evidence type="ECO:0000313" key="3">
    <source>
        <dbReference type="Proteomes" id="UP000789739"/>
    </source>
</evidence>
<evidence type="ECO:0000313" key="2">
    <source>
        <dbReference type="EMBL" id="CAG8465586.1"/>
    </source>
</evidence>
<keyword evidence="3" id="KW-1185">Reference proteome</keyword>